<evidence type="ECO:0000313" key="3">
    <source>
        <dbReference type="EMBL" id="QSL65122.1"/>
    </source>
</evidence>
<sequence>MVGFVAVHIGAGCHSKAYENTYKRLCRRACEEAMKLICQGARAIEAVEKAVQLLERNKHTNAGYGSNLTLNGEVECDASIMDGFSGRLAAVGALKKIRHPISVAKALVDSQEKFLSLNRTQPIILVGEGARSWAIENGIAEVDPETLISARSRISWEKWKKELELTKTLDIDSVSDTVGVIALDKDGILAAGSSSGGIAMKYPGRLGLAAIPLAGTWVQMNENGTGVAVVCSGSGEQIIATGLAKKCCERILMGEDLLKSVDNCIKKDFLSSQTIRGHTPFAGLVVVKVESLQNTYTIDFLFAHCTPSMGVGYMFSNDTKSKAEISENERSPNSFVYSGNSRSFV</sequence>
<organism evidence="3 4">
    <name type="scientific">Pneumocystis wakefieldiae</name>
    <dbReference type="NCBI Taxonomy" id="38082"/>
    <lineage>
        <taxon>Eukaryota</taxon>
        <taxon>Fungi</taxon>
        <taxon>Dikarya</taxon>
        <taxon>Ascomycota</taxon>
        <taxon>Taphrinomycotina</taxon>
        <taxon>Pneumocystomycetes</taxon>
        <taxon>Pneumocystaceae</taxon>
        <taxon>Pneumocystis</taxon>
    </lineage>
</organism>
<dbReference type="EMBL" id="CP054536">
    <property type="protein sequence ID" value="QSL65122.1"/>
    <property type="molecule type" value="Genomic_DNA"/>
</dbReference>
<gene>
    <name evidence="3" type="ORF">MERGE_002427</name>
</gene>
<evidence type="ECO:0000256" key="1">
    <source>
        <dbReference type="PIRSR" id="PIRSR600246-1"/>
    </source>
</evidence>
<dbReference type="SUPFAM" id="SSF56235">
    <property type="entry name" value="N-terminal nucleophile aminohydrolases (Ntn hydrolases)"/>
    <property type="match status" value="1"/>
</dbReference>
<dbReference type="AlphaFoldDB" id="A0A899FYP8"/>
<keyword evidence="4" id="KW-1185">Reference proteome</keyword>
<dbReference type="GO" id="GO:0005737">
    <property type="term" value="C:cytoplasm"/>
    <property type="evidence" value="ECO:0007669"/>
    <property type="project" value="TreeGrafter"/>
</dbReference>
<evidence type="ECO:0000256" key="2">
    <source>
        <dbReference type="PIRSR" id="PIRSR600246-3"/>
    </source>
</evidence>
<dbReference type="OrthoDB" id="77601at2759"/>
<protein>
    <submittedName>
        <fullName evidence="3">Uncharacterized protein</fullName>
    </submittedName>
</protein>
<dbReference type="InterPro" id="IPR037464">
    <property type="entry name" value="Taspase1"/>
</dbReference>
<dbReference type="PANTHER" id="PTHR10188:SF8">
    <property type="entry name" value="THREONINE ASPARTASE 1"/>
    <property type="match status" value="1"/>
</dbReference>
<dbReference type="Proteomes" id="UP000663699">
    <property type="component" value="Chromosome 5"/>
</dbReference>
<evidence type="ECO:0000313" key="4">
    <source>
        <dbReference type="Proteomes" id="UP000663699"/>
    </source>
</evidence>
<accession>A0A899FYP8</accession>
<dbReference type="InterPro" id="IPR029055">
    <property type="entry name" value="Ntn_hydrolases_N"/>
</dbReference>
<name>A0A899FYP8_9ASCO</name>
<dbReference type="PANTHER" id="PTHR10188">
    <property type="entry name" value="L-ASPARAGINASE"/>
    <property type="match status" value="1"/>
</dbReference>
<dbReference type="CDD" id="cd04514">
    <property type="entry name" value="Taspase1_like"/>
    <property type="match status" value="1"/>
</dbReference>
<feature type="active site" description="Nucleophile" evidence="1">
    <location>
        <position position="177"/>
    </location>
</feature>
<feature type="site" description="Cleavage; by autolysis" evidence="2">
    <location>
        <begin position="176"/>
        <end position="177"/>
    </location>
</feature>
<dbReference type="InterPro" id="IPR000246">
    <property type="entry name" value="Peptidase_T2"/>
</dbReference>
<dbReference type="Pfam" id="PF01112">
    <property type="entry name" value="Asparaginase_2"/>
    <property type="match status" value="1"/>
</dbReference>
<dbReference type="GO" id="GO:0051604">
    <property type="term" value="P:protein maturation"/>
    <property type="evidence" value="ECO:0007669"/>
    <property type="project" value="TreeGrafter"/>
</dbReference>
<proteinExistence type="predicted"/>
<dbReference type="GO" id="GO:0004298">
    <property type="term" value="F:threonine-type endopeptidase activity"/>
    <property type="evidence" value="ECO:0007669"/>
    <property type="project" value="InterPro"/>
</dbReference>
<dbReference type="Gene3D" id="3.60.20.30">
    <property type="entry name" value="(Glycosyl)asparaginase"/>
    <property type="match status" value="1"/>
</dbReference>
<reference evidence="3" key="1">
    <citation type="submission" date="2020-06" db="EMBL/GenBank/DDBJ databases">
        <title>Genomes of multiple members of Pneumocystis genus reveal paths to human pathogen Pneumocystis jirovecii.</title>
        <authorList>
            <person name="Cisse O.H."/>
            <person name="Ma L."/>
            <person name="Dekker J."/>
            <person name="Khil P."/>
            <person name="Jo J."/>
            <person name="Brenchley J."/>
            <person name="Blair R."/>
            <person name="Pahar B."/>
            <person name="Chabe M."/>
            <person name="Van Rompay K.A."/>
            <person name="Keesler R."/>
            <person name="Sukura A."/>
            <person name="Hirsch V."/>
            <person name="Kutty G."/>
            <person name="Liu Y."/>
            <person name="Peng L."/>
            <person name="Chen J."/>
            <person name="Song J."/>
            <person name="Weissenbacher-Lang C."/>
            <person name="Xu J."/>
            <person name="Upham N.S."/>
            <person name="Stajich J.E."/>
            <person name="Cuomo C.A."/>
            <person name="Cushion M.T."/>
            <person name="Kovacs J.A."/>
        </authorList>
    </citation>
    <scope>NUCLEOTIDE SEQUENCE</scope>
    <source>
        <strain evidence="3">2A</strain>
    </source>
</reference>